<keyword evidence="5" id="KW-0808">Transferase</keyword>
<dbReference type="Gene3D" id="1.20.120.1630">
    <property type="match status" value="1"/>
</dbReference>
<dbReference type="Proteomes" id="UP001215598">
    <property type="component" value="Unassembled WGS sequence"/>
</dbReference>
<dbReference type="EMBL" id="JARKIB010000069">
    <property type="protein sequence ID" value="KAJ7749419.1"/>
    <property type="molecule type" value="Genomic_DNA"/>
</dbReference>
<dbReference type="AlphaFoldDB" id="A0AAD7IS76"/>
<accession>A0AAD7IS76</accession>
<feature type="transmembrane region" description="Helical" evidence="5">
    <location>
        <begin position="157"/>
        <end position="176"/>
    </location>
</feature>
<keyword evidence="5" id="KW-0489">Methyltransferase</keyword>
<keyword evidence="2 5" id="KW-0812">Transmembrane</keyword>
<evidence type="ECO:0000256" key="6">
    <source>
        <dbReference type="SAM" id="SignalP"/>
    </source>
</evidence>
<dbReference type="GO" id="GO:0005789">
    <property type="term" value="C:endoplasmic reticulum membrane"/>
    <property type="evidence" value="ECO:0007669"/>
    <property type="project" value="UniProtKB-SubCell"/>
</dbReference>
<sequence>MSTLKIPLLLAVAVGTHTTMTPPNPPPTPAEQLTLTPSGWELVAPKWIPFLLKGLFLTCTLAEATVLLPRLLPQLASVPFAQQTLEFLDPAHSAPRLALTPLFLTGAALNIVGSAVRARCYATLRTHFTFELGLKQDHQLVTTGPYAIVRHPSYTGALLASVGVLMCTFAPGEWAMECTRLFTRRGAAAIWAAVLLGVVGLRGRMKREDQMLKERFGKEWETWATRVPWWILPGVY</sequence>
<comment type="catalytic activity">
    <reaction evidence="5">
        <text>[protein]-C-terminal S-[(2E,6E)-farnesyl]-L-cysteine + S-adenosyl-L-methionine = [protein]-C-terminal S-[(2E,6E)-farnesyl]-L-cysteine methyl ester + S-adenosyl-L-homocysteine</text>
        <dbReference type="Rhea" id="RHEA:21672"/>
        <dbReference type="Rhea" id="RHEA-COMP:12125"/>
        <dbReference type="Rhea" id="RHEA-COMP:12126"/>
        <dbReference type="ChEBI" id="CHEBI:57856"/>
        <dbReference type="ChEBI" id="CHEBI:59789"/>
        <dbReference type="ChEBI" id="CHEBI:90510"/>
        <dbReference type="ChEBI" id="CHEBI:90511"/>
        <dbReference type="EC" id="2.1.1.100"/>
    </reaction>
</comment>
<dbReference type="GO" id="GO:0004671">
    <property type="term" value="F:protein C-terminal S-isoprenylcysteine carboxyl O-methyltransferase activity"/>
    <property type="evidence" value="ECO:0007669"/>
    <property type="project" value="UniProtKB-EC"/>
</dbReference>
<dbReference type="PANTHER" id="PTHR12714:SF9">
    <property type="entry name" value="PROTEIN-S-ISOPRENYLCYSTEINE O-METHYLTRANSFERASE"/>
    <property type="match status" value="1"/>
</dbReference>
<feature type="chain" id="PRO_5042079723" description="Protein-S-isoprenylcysteine O-methyltransferase" evidence="6">
    <location>
        <begin position="19"/>
        <end position="236"/>
    </location>
</feature>
<dbReference type="EC" id="2.1.1.100" evidence="5"/>
<evidence type="ECO:0000256" key="1">
    <source>
        <dbReference type="ARBA" id="ARBA00004141"/>
    </source>
</evidence>
<dbReference type="InterPro" id="IPR007269">
    <property type="entry name" value="ICMT_MeTrfase"/>
</dbReference>
<comment type="subcellular location">
    <subcellularLocation>
        <location evidence="5">Endoplasmic reticulum membrane</location>
        <topology evidence="5">Multi-pass membrane protein</topology>
    </subcellularLocation>
    <subcellularLocation>
        <location evidence="1">Membrane</location>
        <topology evidence="1">Multi-pass membrane protein</topology>
    </subcellularLocation>
</comment>
<comment type="caution">
    <text evidence="7">The sequence shown here is derived from an EMBL/GenBank/DDBJ whole genome shotgun (WGS) entry which is preliminary data.</text>
</comment>
<evidence type="ECO:0000256" key="4">
    <source>
        <dbReference type="ARBA" id="ARBA00023136"/>
    </source>
</evidence>
<organism evidence="7 8">
    <name type="scientific">Mycena metata</name>
    <dbReference type="NCBI Taxonomy" id="1033252"/>
    <lineage>
        <taxon>Eukaryota</taxon>
        <taxon>Fungi</taxon>
        <taxon>Dikarya</taxon>
        <taxon>Basidiomycota</taxon>
        <taxon>Agaricomycotina</taxon>
        <taxon>Agaricomycetes</taxon>
        <taxon>Agaricomycetidae</taxon>
        <taxon>Agaricales</taxon>
        <taxon>Marasmiineae</taxon>
        <taxon>Mycenaceae</taxon>
        <taxon>Mycena</taxon>
    </lineage>
</organism>
<feature type="transmembrane region" description="Helical" evidence="5">
    <location>
        <begin position="188"/>
        <end position="205"/>
    </location>
</feature>
<evidence type="ECO:0000256" key="5">
    <source>
        <dbReference type="RuleBase" id="RU362022"/>
    </source>
</evidence>
<evidence type="ECO:0000313" key="8">
    <source>
        <dbReference type="Proteomes" id="UP001215598"/>
    </source>
</evidence>
<name>A0AAD7IS76_9AGAR</name>
<keyword evidence="4 5" id="KW-0472">Membrane</keyword>
<keyword evidence="8" id="KW-1185">Reference proteome</keyword>
<reference evidence="7" key="1">
    <citation type="submission" date="2023-03" db="EMBL/GenBank/DDBJ databases">
        <title>Massive genome expansion in bonnet fungi (Mycena s.s.) driven by repeated elements and novel gene families across ecological guilds.</title>
        <authorList>
            <consortium name="Lawrence Berkeley National Laboratory"/>
            <person name="Harder C.B."/>
            <person name="Miyauchi S."/>
            <person name="Viragh M."/>
            <person name="Kuo A."/>
            <person name="Thoen E."/>
            <person name="Andreopoulos B."/>
            <person name="Lu D."/>
            <person name="Skrede I."/>
            <person name="Drula E."/>
            <person name="Henrissat B."/>
            <person name="Morin E."/>
            <person name="Kohler A."/>
            <person name="Barry K."/>
            <person name="LaButti K."/>
            <person name="Morin E."/>
            <person name="Salamov A."/>
            <person name="Lipzen A."/>
            <person name="Mereny Z."/>
            <person name="Hegedus B."/>
            <person name="Baldrian P."/>
            <person name="Stursova M."/>
            <person name="Weitz H."/>
            <person name="Taylor A."/>
            <person name="Grigoriev I.V."/>
            <person name="Nagy L.G."/>
            <person name="Martin F."/>
            <person name="Kauserud H."/>
        </authorList>
    </citation>
    <scope>NUCLEOTIDE SEQUENCE</scope>
    <source>
        <strain evidence="7">CBHHK182m</strain>
    </source>
</reference>
<keyword evidence="6" id="KW-0732">Signal</keyword>
<comment type="similarity">
    <text evidence="5">Belongs to the class VI-like SAM-binding methyltransferase superfamily. Isoprenylcysteine carboxyl methyltransferase family.</text>
</comment>
<feature type="signal peptide" evidence="6">
    <location>
        <begin position="1"/>
        <end position="18"/>
    </location>
</feature>
<evidence type="ECO:0000313" key="7">
    <source>
        <dbReference type="EMBL" id="KAJ7749419.1"/>
    </source>
</evidence>
<dbReference type="GO" id="GO:0032259">
    <property type="term" value="P:methylation"/>
    <property type="evidence" value="ECO:0007669"/>
    <property type="project" value="UniProtKB-KW"/>
</dbReference>
<gene>
    <name evidence="7" type="ORF">B0H16DRAFT_1319342</name>
</gene>
<keyword evidence="5" id="KW-0256">Endoplasmic reticulum</keyword>
<dbReference type="PANTHER" id="PTHR12714">
    <property type="entry name" value="PROTEIN-S ISOPRENYLCYSTEINE O-METHYLTRANSFERASE"/>
    <property type="match status" value="1"/>
</dbReference>
<keyword evidence="5" id="KW-0949">S-adenosyl-L-methionine</keyword>
<keyword evidence="3 5" id="KW-1133">Transmembrane helix</keyword>
<protein>
    <recommendedName>
        <fullName evidence="5">Protein-S-isoprenylcysteine O-methyltransferase</fullName>
        <ecNumber evidence="5">2.1.1.100</ecNumber>
    </recommendedName>
</protein>
<comment type="caution">
    <text evidence="5">Lacks conserved residue(s) required for the propagation of feature annotation.</text>
</comment>
<proteinExistence type="inferred from homology"/>
<evidence type="ECO:0000256" key="2">
    <source>
        <dbReference type="ARBA" id="ARBA00022692"/>
    </source>
</evidence>
<evidence type="ECO:0000256" key="3">
    <source>
        <dbReference type="ARBA" id="ARBA00022989"/>
    </source>
</evidence>
<dbReference type="Pfam" id="PF04140">
    <property type="entry name" value="ICMT"/>
    <property type="match status" value="1"/>
</dbReference>